<keyword evidence="8" id="KW-0131">Cell cycle</keyword>
<keyword evidence="3 8" id="KW-0808">Transferase</keyword>
<feature type="transmembrane region" description="Helical" evidence="8">
    <location>
        <begin position="77"/>
        <end position="99"/>
    </location>
</feature>
<dbReference type="Proteomes" id="UP000254924">
    <property type="component" value="Unassembled WGS sequence"/>
</dbReference>
<gene>
    <name evidence="8 11" type="primary">mraY</name>
    <name evidence="11" type="ORF">NCTC12224_00771</name>
</gene>
<keyword evidence="8" id="KW-0573">Peptidoglycan synthesis</keyword>
<feature type="transmembrane region" description="Helical" evidence="8">
    <location>
        <begin position="313"/>
        <end position="331"/>
    </location>
</feature>
<dbReference type="GO" id="GO:0008360">
    <property type="term" value="P:regulation of cell shape"/>
    <property type="evidence" value="ECO:0007669"/>
    <property type="project" value="UniProtKB-KW"/>
</dbReference>
<keyword evidence="8" id="KW-0961">Cell wall biogenesis/degradation</keyword>
<dbReference type="GO" id="GO:0071555">
    <property type="term" value="P:cell wall organization"/>
    <property type="evidence" value="ECO:0007669"/>
    <property type="project" value="UniProtKB-KW"/>
</dbReference>
<evidence type="ECO:0000313" key="12">
    <source>
        <dbReference type="Proteomes" id="UP000254924"/>
    </source>
</evidence>
<dbReference type="EC" id="2.7.8.13" evidence="8 9"/>
<dbReference type="GO" id="GO:0046872">
    <property type="term" value="F:metal ion binding"/>
    <property type="evidence" value="ECO:0007669"/>
    <property type="project" value="UniProtKB-KW"/>
</dbReference>
<feature type="transmembrane region" description="Helical" evidence="8">
    <location>
        <begin position="111"/>
        <end position="128"/>
    </location>
</feature>
<keyword evidence="6 8" id="KW-1133">Transmembrane helix</keyword>
<feature type="binding site" evidence="10">
    <location>
        <position position="227"/>
    </location>
    <ligand>
        <name>Mg(2+)</name>
        <dbReference type="ChEBI" id="CHEBI:18420"/>
    </ligand>
</feature>
<evidence type="ECO:0000256" key="7">
    <source>
        <dbReference type="ARBA" id="ARBA00023136"/>
    </source>
</evidence>
<dbReference type="InterPro" id="IPR000715">
    <property type="entry name" value="Glycosyl_transferase_4"/>
</dbReference>
<evidence type="ECO:0000256" key="9">
    <source>
        <dbReference type="NCBIfam" id="TIGR00445"/>
    </source>
</evidence>
<evidence type="ECO:0000256" key="5">
    <source>
        <dbReference type="ARBA" id="ARBA00022842"/>
    </source>
</evidence>
<dbReference type="EMBL" id="UHFN01000007">
    <property type="protein sequence ID" value="SUN60241.1"/>
    <property type="molecule type" value="Genomic_DNA"/>
</dbReference>
<keyword evidence="12" id="KW-1185">Reference proteome</keyword>
<evidence type="ECO:0000256" key="10">
    <source>
        <dbReference type="PIRSR" id="PIRSR600715-1"/>
    </source>
</evidence>
<feature type="transmembrane region" description="Helical" evidence="8">
    <location>
        <begin position="6"/>
        <end position="26"/>
    </location>
</feature>
<keyword evidence="8" id="KW-0132">Cell division</keyword>
<evidence type="ECO:0000313" key="11">
    <source>
        <dbReference type="EMBL" id="SUN60241.1"/>
    </source>
</evidence>
<feature type="transmembrane region" description="Helical" evidence="8">
    <location>
        <begin position="250"/>
        <end position="273"/>
    </location>
</feature>
<dbReference type="PANTHER" id="PTHR22926">
    <property type="entry name" value="PHOSPHO-N-ACETYLMURAMOYL-PENTAPEPTIDE-TRANSFERASE"/>
    <property type="match status" value="1"/>
</dbReference>
<organism evidence="11 12">
    <name type="scientific">Streptococcus hyointestinalis</name>
    <dbReference type="NCBI Taxonomy" id="1337"/>
    <lineage>
        <taxon>Bacteria</taxon>
        <taxon>Bacillati</taxon>
        <taxon>Bacillota</taxon>
        <taxon>Bacilli</taxon>
        <taxon>Lactobacillales</taxon>
        <taxon>Streptococcaceae</taxon>
        <taxon>Streptococcus</taxon>
    </lineage>
</organism>
<dbReference type="GO" id="GO:0051301">
    <property type="term" value="P:cell division"/>
    <property type="evidence" value="ECO:0007669"/>
    <property type="project" value="UniProtKB-KW"/>
</dbReference>
<feature type="transmembrane region" description="Helical" evidence="8">
    <location>
        <begin position="140"/>
        <end position="162"/>
    </location>
</feature>
<evidence type="ECO:0000256" key="4">
    <source>
        <dbReference type="ARBA" id="ARBA00022692"/>
    </source>
</evidence>
<feature type="transmembrane region" description="Helical" evidence="8">
    <location>
        <begin position="174"/>
        <end position="193"/>
    </location>
</feature>
<feature type="binding site" evidence="10">
    <location>
        <position position="167"/>
    </location>
    <ligand>
        <name>Mg(2+)</name>
        <dbReference type="ChEBI" id="CHEBI:18420"/>
    </ligand>
</feature>
<keyword evidence="8" id="KW-1003">Cell membrane</keyword>
<dbReference type="InterPro" id="IPR018480">
    <property type="entry name" value="PNAcMuramoyl-5peptid_Trfase_CS"/>
</dbReference>
<feature type="transmembrane region" description="Helical" evidence="8">
    <location>
        <begin position="199"/>
        <end position="216"/>
    </location>
</feature>
<dbReference type="PROSITE" id="PS01348">
    <property type="entry name" value="MRAY_2"/>
    <property type="match status" value="1"/>
</dbReference>
<evidence type="ECO:0000256" key="1">
    <source>
        <dbReference type="ARBA" id="ARBA00004141"/>
    </source>
</evidence>
<reference evidence="11 12" key="1">
    <citation type="submission" date="2018-06" db="EMBL/GenBank/DDBJ databases">
        <authorList>
            <consortium name="Pathogen Informatics"/>
            <person name="Doyle S."/>
        </authorList>
    </citation>
    <scope>NUCLEOTIDE SEQUENCE [LARGE SCALE GENOMIC DNA]</scope>
    <source>
        <strain evidence="11 12">NCTC12224</strain>
    </source>
</reference>
<keyword evidence="8" id="KW-0133">Cell shape</keyword>
<dbReference type="NCBIfam" id="TIGR00445">
    <property type="entry name" value="mraY"/>
    <property type="match status" value="1"/>
</dbReference>
<comment type="similarity">
    <text evidence="2 8">Belongs to the glycosyltransferase 4 family. MraY subfamily.</text>
</comment>
<evidence type="ECO:0000256" key="2">
    <source>
        <dbReference type="ARBA" id="ARBA00005583"/>
    </source>
</evidence>
<dbReference type="InterPro" id="IPR003524">
    <property type="entry name" value="PNAcMuramoyl-5peptid_Trfase"/>
</dbReference>
<keyword evidence="8 10" id="KW-0479">Metal-binding</keyword>
<comment type="function">
    <text evidence="8">Catalyzes the initial step of the lipid cycle reactions in the biosynthesis of the cell wall peptidoglycan: transfers peptidoglycan precursor phospho-MurNAc-pentapeptide from UDP-MurNAc-pentapeptide onto the lipid carrier undecaprenyl phosphate, yielding undecaprenyl-pyrophosphoryl-MurNAc-pentapeptide, known as lipid I.</text>
</comment>
<evidence type="ECO:0000256" key="3">
    <source>
        <dbReference type="ARBA" id="ARBA00022679"/>
    </source>
</evidence>
<sequence length="332" mass="36624">MTISLLAGAIAFILTVLAMPRFIRYYQLKKIGGQQMHEDVKQHLAKAGTPTMGGTVFLVVAIIVGFVFSLFGKAPLGAPLGILLVVLIYGIIGFLDDFLKIFKQINEGLTPWQKMSLQIIAGLLFYFIHVRPSGTDSINIFGYHLHLGVFYLLFVLFWVVGFSNAVNLTDGIDGLASISVVISLVAYAIIAIMQKQFDILTIIVTMIGALLGFFVFNHKPAKVFMGDVGSLALGAMLAAISIALRQEWTLLLIGFVYVFETASVMLQVTYFKYTKKKTGEGKRIFRMTPFHHHLELGGLTGKGSTWSEWRVDAFLWGVGIVMSAITLAILYL</sequence>
<accession>A0A380K5K0</accession>
<dbReference type="GO" id="GO:0009252">
    <property type="term" value="P:peptidoglycan biosynthetic process"/>
    <property type="evidence" value="ECO:0007669"/>
    <property type="project" value="UniProtKB-UniRule"/>
</dbReference>
<dbReference type="GO" id="GO:0008963">
    <property type="term" value="F:phospho-N-acetylmuramoyl-pentapeptide-transferase activity"/>
    <property type="evidence" value="ECO:0007669"/>
    <property type="project" value="UniProtKB-UniRule"/>
</dbReference>
<dbReference type="HAMAP" id="MF_00038">
    <property type="entry name" value="MraY"/>
    <property type="match status" value="1"/>
</dbReference>
<proteinExistence type="inferred from homology"/>
<name>A0A380K5K0_9STRE</name>
<comment type="subcellular location">
    <subcellularLocation>
        <location evidence="8">Cell membrane</location>
        <topology evidence="8">Multi-pass membrane protein</topology>
    </subcellularLocation>
    <subcellularLocation>
        <location evidence="1">Membrane</location>
        <topology evidence="1">Multi-pass membrane protein</topology>
    </subcellularLocation>
</comment>
<dbReference type="PANTHER" id="PTHR22926:SF5">
    <property type="entry name" value="PHOSPHO-N-ACETYLMURAMOYL-PENTAPEPTIDE-TRANSFERASE HOMOLOG"/>
    <property type="match status" value="1"/>
</dbReference>
<keyword evidence="7 8" id="KW-0472">Membrane</keyword>
<dbReference type="OrthoDB" id="9805475at2"/>
<dbReference type="AlphaFoldDB" id="A0A380K5K0"/>
<protein>
    <recommendedName>
        <fullName evidence="8 9">Phospho-N-acetylmuramoyl-pentapeptide-transferase</fullName>
        <ecNumber evidence="8 9">2.7.8.13</ecNumber>
    </recommendedName>
    <alternativeName>
        <fullName evidence="8">UDP-MurNAc-pentapeptide phosphotransferase</fullName>
    </alternativeName>
</protein>
<comment type="catalytic activity">
    <reaction evidence="8">
        <text>UDP-N-acetyl-alpha-D-muramoyl-L-alanyl-gamma-D-glutamyl-L-lysyl-D-alanyl-D-alanine + di-trans,octa-cis-undecaprenyl phosphate = Mur2Ac(oyl-L-Ala-gamma-D-Glu-L-Lys-D-Ala-D-Ala)-di-trans,octa-cis-undecaprenyl diphosphate + UMP</text>
        <dbReference type="Rhea" id="RHEA:21920"/>
        <dbReference type="ChEBI" id="CHEBI:57865"/>
        <dbReference type="ChEBI" id="CHEBI:60032"/>
        <dbReference type="ChEBI" id="CHEBI:60392"/>
        <dbReference type="ChEBI" id="CHEBI:70758"/>
        <dbReference type="EC" id="2.7.8.13"/>
    </reaction>
</comment>
<evidence type="ECO:0000256" key="8">
    <source>
        <dbReference type="HAMAP-Rule" id="MF_00038"/>
    </source>
</evidence>
<dbReference type="UniPathway" id="UPA00219"/>
<evidence type="ECO:0000256" key="6">
    <source>
        <dbReference type="ARBA" id="ARBA00022989"/>
    </source>
</evidence>
<keyword evidence="5 8" id="KW-0460">Magnesium</keyword>
<comment type="pathway">
    <text evidence="8">Cell wall biogenesis; peptidoglycan biosynthesis.</text>
</comment>
<feature type="transmembrane region" description="Helical" evidence="8">
    <location>
        <begin position="223"/>
        <end position="244"/>
    </location>
</feature>
<dbReference type="Pfam" id="PF00953">
    <property type="entry name" value="Glycos_transf_4"/>
    <property type="match status" value="1"/>
</dbReference>
<keyword evidence="4 8" id="KW-0812">Transmembrane</keyword>
<dbReference type="GO" id="GO:0005886">
    <property type="term" value="C:plasma membrane"/>
    <property type="evidence" value="ECO:0007669"/>
    <property type="project" value="UniProtKB-SubCell"/>
</dbReference>
<feature type="transmembrane region" description="Helical" evidence="8">
    <location>
        <begin position="47"/>
        <end position="71"/>
    </location>
</feature>
<comment type="cofactor">
    <cofactor evidence="8 10">
        <name>Mg(2+)</name>
        <dbReference type="ChEBI" id="CHEBI:18420"/>
    </cofactor>
</comment>
<dbReference type="Pfam" id="PF10555">
    <property type="entry name" value="MraY_sig1"/>
    <property type="match status" value="1"/>
</dbReference>
<dbReference type="CDD" id="cd06852">
    <property type="entry name" value="GT_MraY"/>
    <property type="match status" value="1"/>
</dbReference>